<sequence>LAPDAGAACCGLLAKAPPARVGCAARRVSPSAVRCLRATTVARGRLQTSDETRAVRPADGGCRLGGLQARHAEARVARRAGAGGLPGRAPPPGLHRGRRRHVREEGRLRVAGSGRLQGPSREGVRLPRTPRGGVLGCGRASRRAAALRGERGGGCHDAAVGLDHDGLPQRGVRCEVADPVVLPCRGAGIECRFPGKRSLAAVVGAIPV</sequence>
<evidence type="ECO:0000313" key="2">
    <source>
        <dbReference type="EMBL" id="JAC82865.1"/>
    </source>
</evidence>
<gene>
    <name evidence="2" type="ORF">TSPGSL018_4700</name>
</gene>
<accession>A0A061SIW0</accession>
<feature type="non-terminal residue" evidence="2">
    <location>
        <position position="1"/>
    </location>
</feature>
<dbReference type="EMBL" id="GBEZ01002166">
    <property type="protein sequence ID" value="JAC82865.1"/>
    <property type="molecule type" value="Transcribed_RNA"/>
</dbReference>
<organism evidence="2">
    <name type="scientific">Tetraselmis sp. GSL018</name>
    <dbReference type="NCBI Taxonomy" id="582737"/>
    <lineage>
        <taxon>Eukaryota</taxon>
        <taxon>Viridiplantae</taxon>
        <taxon>Chlorophyta</taxon>
        <taxon>core chlorophytes</taxon>
        <taxon>Chlorodendrophyceae</taxon>
        <taxon>Chlorodendrales</taxon>
        <taxon>Chlorodendraceae</taxon>
        <taxon>Tetraselmis</taxon>
    </lineage>
</organism>
<name>A0A061SIW0_9CHLO</name>
<reference evidence="2" key="1">
    <citation type="submission" date="2014-05" db="EMBL/GenBank/DDBJ databases">
        <title>The transcriptome of the halophilic microalga Tetraselmis sp. GSL018 isolated from the Great Salt Lake, Utah.</title>
        <authorList>
            <person name="Jinkerson R.E."/>
            <person name="D'Adamo S."/>
            <person name="Posewitz M.C."/>
        </authorList>
    </citation>
    <scope>NUCLEOTIDE SEQUENCE</scope>
    <source>
        <strain evidence="2">GSL018</strain>
    </source>
</reference>
<protein>
    <submittedName>
        <fullName evidence="2">Uncharacterized protein</fullName>
    </submittedName>
</protein>
<evidence type="ECO:0000256" key="1">
    <source>
        <dbReference type="SAM" id="MobiDB-lite"/>
    </source>
</evidence>
<proteinExistence type="predicted"/>
<feature type="region of interest" description="Disordered" evidence="1">
    <location>
        <begin position="81"/>
        <end position="100"/>
    </location>
</feature>
<dbReference type="AlphaFoldDB" id="A0A061SIW0"/>